<feature type="active site" description="Acyl-thioester intermediate" evidence="2">
    <location>
        <position position="239"/>
    </location>
</feature>
<evidence type="ECO:0000256" key="1">
    <source>
        <dbReference type="ARBA" id="ARBA00022801"/>
    </source>
</evidence>
<keyword evidence="1" id="KW-0378">Hydrolase</keyword>
<keyword evidence="4" id="KW-0472">Membrane</keyword>
<evidence type="ECO:0000256" key="4">
    <source>
        <dbReference type="SAM" id="Phobius"/>
    </source>
</evidence>
<evidence type="ECO:0000256" key="3">
    <source>
        <dbReference type="SAM" id="MobiDB-lite"/>
    </source>
</evidence>
<sequence>MTLTFQQPTRPEPPLRDRSRRRARRRFPWPAAALALGFLLGIAVLLYPSTAAWFTQYQQSQRIDAYSETVRDLTVESRHAAIQDAVAYNDALVDGTSVVAAGENKPLAAAGAESGYDQLLHADDTGLMARIKIPSIDVDLPIYHGTSDETLAKGIGHLEGTALPIGGASTHSVLTGHRGLADAELFTNLDKVAVGDTFTIEVFGEVLTYQVTDTKVVEPEQTETLYAQRGADLVTLVTCTPLGINTHRILVTGERILPTPVRDMDAAGQRPDIPGFPYWALGLGGAALVAGAYVVFSSRRRPAR</sequence>
<keyword evidence="4" id="KW-1133">Transmembrane helix</keyword>
<dbReference type="AlphaFoldDB" id="A0AAU6SF94"/>
<dbReference type="GO" id="GO:0016787">
    <property type="term" value="F:hydrolase activity"/>
    <property type="evidence" value="ECO:0007669"/>
    <property type="project" value="UniProtKB-KW"/>
</dbReference>
<name>A0AAU6SF94_9MICO</name>
<dbReference type="RefSeq" id="WP_349426426.1">
    <property type="nucleotide sequence ID" value="NZ_CP151632.1"/>
</dbReference>
<dbReference type="CDD" id="cd05827">
    <property type="entry name" value="Sortase_C"/>
    <property type="match status" value="1"/>
</dbReference>
<feature type="region of interest" description="Disordered" evidence="3">
    <location>
        <begin position="1"/>
        <end position="22"/>
    </location>
</feature>
<gene>
    <name evidence="5" type="ORF">MRBLWS13_003308</name>
</gene>
<proteinExistence type="predicted"/>
<dbReference type="Pfam" id="PF04203">
    <property type="entry name" value="Sortase"/>
    <property type="match status" value="1"/>
</dbReference>
<dbReference type="InterPro" id="IPR042002">
    <property type="entry name" value="Sortase_C"/>
</dbReference>
<dbReference type="InterPro" id="IPR005754">
    <property type="entry name" value="Sortase"/>
</dbReference>
<evidence type="ECO:0000256" key="2">
    <source>
        <dbReference type="PIRSR" id="PIRSR605754-1"/>
    </source>
</evidence>
<keyword evidence="4" id="KW-0812">Transmembrane</keyword>
<dbReference type="EMBL" id="CP151632">
    <property type="protein sequence ID" value="WZO35604.1"/>
    <property type="molecule type" value="Genomic_DNA"/>
</dbReference>
<dbReference type="SUPFAM" id="SSF63817">
    <property type="entry name" value="Sortase"/>
    <property type="match status" value="1"/>
</dbReference>
<reference evidence="5" key="1">
    <citation type="submission" date="2024-04" db="EMBL/GenBank/DDBJ databases">
        <authorList>
            <person name="Roder T."/>
            <person name="Oberhansli S."/>
            <person name="Kreuzer M."/>
        </authorList>
    </citation>
    <scope>NUCLEOTIDE SEQUENCE</scope>
    <source>
        <strain evidence="5">LWS13-1.2</strain>
    </source>
</reference>
<dbReference type="InterPro" id="IPR023365">
    <property type="entry name" value="Sortase_dom-sf"/>
</dbReference>
<dbReference type="Gene3D" id="2.40.260.10">
    <property type="entry name" value="Sortase"/>
    <property type="match status" value="1"/>
</dbReference>
<protein>
    <submittedName>
        <fullName evidence="5">Class C sortase</fullName>
    </submittedName>
</protein>
<evidence type="ECO:0000313" key="5">
    <source>
        <dbReference type="EMBL" id="WZO35604.1"/>
    </source>
</evidence>
<organism evidence="5">
    <name type="scientific">Microbacterium sp. LWS13-1.2</name>
    <dbReference type="NCBI Taxonomy" id="3135264"/>
    <lineage>
        <taxon>Bacteria</taxon>
        <taxon>Bacillati</taxon>
        <taxon>Actinomycetota</taxon>
        <taxon>Actinomycetes</taxon>
        <taxon>Micrococcales</taxon>
        <taxon>Microbacteriaceae</taxon>
        <taxon>Microbacterium</taxon>
    </lineage>
</organism>
<feature type="active site" description="Proton donor/acceptor" evidence="2">
    <location>
        <position position="177"/>
    </location>
</feature>
<dbReference type="NCBIfam" id="NF033745">
    <property type="entry name" value="class_C_sortase"/>
    <property type="match status" value="1"/>
</dbReference>
<dbReference type="NCBIfam" id="TIGR01076">
    <property type="entry name" value="sortase_fam"/>
    <property type="match status" value="1"/>
</dbReference>
<feature type="transmembrane region" description="Helical" evidence="4">
    <location>
        <begin position="276"/>
        <end position="296"/>
    </location>
</feature>
<accession>A0AAU6SF94</accession>